<keyword evidence="2" id="KW-1185">Reference proteome</keyword>
<dbReference type="EMBL" id="MLCA01000010">
    <property type="protein sequence ID" value="MEE7492753.1"/>
    <property type="molecule type" value="Genomic_DNA"/>
</dbReference>
<protein>
    <recommendedName>
        <fullName evidence="3">Transposase</fullName>
    </recommendedName>
</protein>
<evidence type="ECO:0000313" key="2">
    <source>
        <dbReference type="Proteomes" id="UP001355206"/>
    </source>
</evidence>
<name>A0ABU7TT08_9HYPH</name>
<organism evidence="1 2">
    <name type="scientific">Methylobacterium oryzae</name>
    <dbReference type="NCBI Taxonomy" id="334852"/>
    <lineage>
        <taxon>Bacteria</taxon>
        <taxon>Pseudomonadati</taxon>
        <taxon>Pseudomonadota</taxon>
        <taxon>Alphaproteobacteria</taxon>
        <taxon>Hyphomicrobiales</taxon>
        <taxon>Methylobacteriaceae</taxon>
        <taxon>Methylobacterium</taxon>
    </lineage>
</organism>
<sequence length="98" mass="10932">MVVADRLRSPGNVVDITMALPLLCAVVPPKRPVAGRAYDAQSLRDWLKSRRLIATIPSTATRTVPYKHSRVAYRRRNRIERLFGHLRTGGASRPATIA</sequence>
<dbReference type="Proteomes" id="UP001355206">
    <property type="component" value="Unassembled WGS sequence"/>
</dbReference>
<accession>A0ABU7TT08</accession>
<evidence type="ECO:0000313" key="1">
    <source>
        <dbReference type="EMBL" id="MEE7492753.1"/>
    </source>
</evidence>
<gene>
    <name evidence="1" type="ORF">MOTC310_20645</name>
</gene>
<proteinExistence type="predicted"/>
<evidence type="ECO:0008006" key="3">
    <source>
        <dbReference type="Google" id="ProtNLM"/>
    </source>
</evidence>
<reference evidence="1 2" key="1">
    <citation type="journal article" date="2012" name="Genet. Mol. Biol.">
        <title>Analysis of 16S rRNA and mxaF genes revealing insights into Methylobacterium niche-specific plant association.</title>
        <authorList>
            <person name="Dourado M.N."/>
            <person name="Andreote F.D."/>
            <person name="Dini-Andreote F."/>
            <person name="Conti R."/>
            <person name="Araujo J.M."/>
            <person name="Araujo W.L."/>
        </authorList>
    </citation>
    <scope>NUCLEOTIDE SEQUENCE [LARGE SCALE GENOMIC DNA]</scope>
    <source>
        <strain evidence="1 2">TC3-10</strain>
    </source>
</reference>
<comment type="caution">
    <text evidence="1">The sequence shown here is derived from an EMBL/GenBank/DDBJ whole genome shotgun (WGS) entry which is preliminary data.</text>
</comment>